<organism evidence="1 2">
    <name type="scientific">Desulfitobacterium hafniense DP7</name>
    <dbReference type="NCBI Taxonomy" id="537010"/>
    <lineage>
        <taxon>Bacteria</taxon>
        <taxon>Bacillati</taxon>
        <taxon>Bacillota</taxon>
        <taxon>Clostridia</taxon>
        <taxon>Eubacteriales</taxon>
        <taxon>Desulfitobacteriaceae</taxon>
        <taxon>Desulfitobacterium</taxon>
    </lineage>
</organism>
<dbReference type="PATRIC" id="fig|537010.4.peg.1919"/>
<name>G9XM60_DESHA</name>
<keyword evidence="1" id="KW-0808">Transferase</keyword>
<dbReference type="EMBL" id="AFZX01000045">
    <property type="protein sequence ID" value="EHL07287.1"/>
    <property type="molecule type" value="Genomic_DNA"/>
</dbReference>
<dbReference type="GO" id="GO:0009236">
    <property type="term" value="P:cobalamin biosynthetic process"/>
    <property type="evidence" value="ECO:0007669"/>
    <property type="project" value="InterPro"/>
</dbReference>
<dbReference type="PANTHER" id="PTHR46638:SF1">
    <property type="entry name" value="CORRINOID ADENOSYLTRANSFERASE"/>
    <property type="match status" value="1"/>
</dbReference>
<dbReference type="Pfam" id="PF02572">
    <property type="entry name" value="CobA_CobO_BtuR"/>
    <property type="match status" value="1"/>
</dbReference>
<dbReference type="SUPFAM" id="SSF52540">
    <property type="entry name" value="P-loop containing nucleoside triphosphate hydrolases"/>
    <property type="match status" value="1"/>
</dbReference>
<dbReference type="GO" id="GO:0005524">
    <property type="term" value="F:ATP binding"/>
    <property type="evidence" value="ECO:0007669"/>
    <property type="project" value="InterPro"/>
</dbReference>
<comment type="caution">
    <text evidence="1">The sequence shown here is derived from an EMBL/GenBank/DDBJ whole genome shotgun (WGS) entry which is preliminary data.</text>
</comment>
<reference evidence="1 2" key="1">
    <citation type="submission" date="2011-08" db="EMBL/GenBank/DDBJ databases">
        <authorList>
            <person name="Weinstock G."/>
            <person name="Sodergren E."/>
            <person name="Clifton S."/>
            <person name="Fulton L."/>
            <person name="Fulton B."/>
            <person name="Courtney L."/>
            <person name="Fronick C."/>
            <person name="Harrison M."/>
            <person name="Strong C."/>
            <person name="Farmer C."/>
            <person name="Delahaunty K."/>
            <person name="Markovic C."/>
            <person name="Hall O."/>
            <person name="Minx P."/>
            <person name="Tomlinson C."/>
            <person name="Mitreva M."/>
            <person name="Hou S."/>
            <person name="Chen J."/>
            <person name="Wollam A."/>
            <person name="Pepin K.H."/>
            <person name="Johnson M."/>
            <person name="Bhonagiri V."/>
            <person name="Zhang X."/>
            <person name="Suruliraj S."/>
            <person name="Warren W."/>
            <person name="Chinwalla A."/>
            <person name="Mardis E.R."/>
            <person name="Wilson R.K."/>
        </authorList>
    </citation>
    <scope>NUCLEOTIDE SEQUENCE [LARGE SCALE GENOMIC DNA]</scope>
    <source>
        <strain evidence="1 2">DP7</strain>
    </source>
</reference>
<dbReference type="Proteomes" id="UP000004416">
    <property type="component" value="Unassembled WGS sequence"/>
</dbReference>
<evidence type="ECO:0000313" key="1">
    <source>
        <dbReference type="EMBL" id="EHL07287.1"/>
    </source>
</evidence>
<sequence length="187" mass="21070">MKRWPYLRYRRKVKTMKGLLLVYTGNGKGKTTAALGLSLRALGHGQKVGFLQFMKGSKNYGEVKISEKLPNLTLVQTGRDCFVSFENPEPVDIAMAQDGLAILSQWFQEDRFDLIVADELLVALGFNLVTVQEVLDLIEQRPPRLTLVLTGRYAPDELLAVADTVTIMQEHRHAYQQGVEAKEGMEF</sequence>
<dbReference type="HOGENOM" id="CLU_088595_2_0_9"/>
<dbReference type="AlphaFoldDB" id="G9XM60"/>
<dbReference type="PANTHER" id="PTHR46638">
    <property type="entry name" value="CORRINOID ADENOSYLTRANSFERASE"/>
    <property type="match status" value="1"/>
</dbReference>
<dbReference type="CDD" id="cd00561">
    <property type="entry name" value="CobA_ACA"/>
    <property type="match status" value="1"/>
</dbReference>
<dbReference type="Gene3D" id="3.40.50.300">
    <property type="entry name" value="P-loop containing nucleotide triphosphate hydrolases"/>
    <property type="match status" value="1"/>
</dbReference>
<proteinExistence type="predicted"/>
<dbReference type="GO" id="GO:0008817">
    <property type="term" value="F:corrinoid adenosyltransferase activity"/>
    <property type="evidence" value="ECO:0007669"/>
    <property type="project" value="InterPro"/>
</dbReference>
<dbReference type="InterPro" id="IPR027417">
    <property type="entry name" value="P-loop_NTPase"/>
</dbReference>
<dbReference type="InterPro" id="IPR003724">
    <property type="entry name" value="CblAdoTrfase_CobA"/>
</dbReference>
<accession>G9XM60</accession>
<gene>
    <name evidence="1" type="ORF">HMPREF0322_02046</name>
</gene>
<protein>
    <submittedName>
        <fullName evidence="1">Cob(I)yrinic acid a,c-diamide adenosyltransferase</fullName>
    </submittedName>
</protein>
<evidence type="ECO:0000313" key="2">
    <source>
        <dbReference type="Proteomes" id="UP000004416"/>
    </source>
</evidence>
<dbReference type="PIRSF" id="PIRSF015617">
    <property type="entry name" value="Adensltrnsf_CobA"/>
    <property type="match status" value="1"/>
</dbReference>